<keyword evidence="2" id="KW-1185">Reference proteome</keyword>
<sequence>MSSRPSSVVLAACASWSSPLRGLSRLAIFWRVDPPPTGPSQPVSSCYRRVLPCPARLDLLGPRCRPLLLSSLALVIVRRLLSVSLGGQSHSIAYYYYTCTVPVFRAGLEGVYSSVPTIAGKRPNEGQAH</sequence>
<dbReference type="EMBL" id="QXFT01003365">
    <property type="protein sequence ID" value="KAE9286556.1"/>
    <property type="molecule type" value="Genomic_DNA"/>
</dbReference>
<name>A0A6A4C974_9STRA</name>
<reference evidence="1 2" key="1">
    <citation type="submission" date="2018-08" db="EMBL/GenBank/DDBJ databases">
        <title>Genomic investigation of the strawberry pathogen Phytophthora fragariae indicates pathogenicity is determined by transcriptional variation in three key races.</title>
        <authorList>
            <person name="Adams T.M."/>
            <person name="Armitage A.D."/>
            <person name="Sobczyk M.K."/>
            <person name="Bates H.J."/>
            <person name="Dunwell J.M."/>
            <person name="Nellist C.F."/>
            <person name="Harrison R.J."/>
        </authorList>
    </citation>
    <scope>NUCLEOTIDE SEQUENCE [LARGE SCALE GENOMIC DNA]</scope>
    <source>
        <strain evidence="1 2">SCRP333</strain>
    </source>
</reference>
<gene>
    <name evidence="1" type="ORF">PR003_g26286</name>
</gene>
<dbReference type="Proteomes" id="UP000434957">
    <property type="component" value="Unassembled WGS sequence"/>
</dbReference>
<accession>A0A6A4C974</accession>
<organism evidence="1 2">
    <name type="scientific">Phytophthora rubi</name>
    <dbReference type="NCBI Taxonomy" id="129364"/>
    <lineage>
        <taxon>Eukaryota</taxon>
        <taxon>Sar</taxon>
        <taxon>Stramenopiles</taxon>
        <taxon>Oomycota</taxon>
        <taxon>Peronosporomycetes</taxon>
        <taxon>Peronosporales</taxon>
        <taxon>Peronosporaceae</taxon>
        <taxon>Phytophthora</taxon>
    </lineage>
</organism>
<comment type="caution">
    <text evidence="1">The sequence shown here is derived from an EMBL/GenBank/DDBJ whole genome shotgun (WGS) entry which is preliminary data.</text>
</comment>
<evidence type="ECO:0000313" key="1">
    <source>
        <dbReference type="EMBL" id="KAE9286556.1"/>
    </source>
</evidence>
<proteinExistence type="predicted"/>
<evidence type="ECO:0000313" key="2">
    <source>
        <dbReference type="Proteomes" id="UP000434957"/>
    </source>
</evidence>
<dbReference type="AlphaFoldDB" id="A0A6A4C974"/>
<protein>
    <submittedName>
        <fullName evidence="1">Uncharacterized protein</fullName>
    </submittedName>
</protein>